<feature type="non-terminal residue" evidence="1">
    <location>
        <position position="1"/>
    </location>
</feature>
<accession>A0A170W9F3</accession>
<name>A0A170W9F3_TRIIF</name>
<organism evidence="1">
    <name type="scientific">Triatoma infestans</name>
    <name type="common">Assassin bug</name>
    <dbReference type="NCBI Taxonomy" id="30076"/>
    <lineage>
        <taxon>Eukaryota</taxon>
        <taxon>Metazoa</taxon>
        <taxon>Ecdysozoa</taxon>
        <taxon>Arthropoda</taxon>
        <taxon>Hexapoda</taxon>
        <taxon>Insecta</taxon>
        <taxon>Pterygota</taxon>
        <taxon>Neoptera</taxon>
        <taxon>Paraneoptera</taxon>
        <taxon>Hemiptera</taxon>
        <taxon>Heteroptera</taxon>
        <taxon>Panheteroptera</taxon>
        <taxon>Cimicomorpha</taxon>
        <taxon>Reduviidae</taxon>
        <taxon>Triatominae</taxon>
        <taxon>Triatoma</taxon>
    </lineage>
</organism>
<protein>
    <submittedName>
        <fullName evidence="1">Lian-aa1 retrotransposon protein</fullName>
    </submittedName>
</protein>
<dbReference type="InterPro" id="IPR012337">
    <property type="entry name" value="RNaseH-like_sf"/>
</dbReference>
<sequence>LSFLKNVLLVWVSGHVGIFGNEEVDRFGKLGASLPFIGPEPAVSVSFGTCLSGFQSWMASQQRMSTVGCRQSKMLIAGPGGREGPVSFTDLSHRHLLASSLGIAA</sequence>
<reference evidence="1" key="1">
    <citation type="submission" date="2016-04" db="EMBL/GenBank/DDBJ databases">
        <authorList>
            <person name="Calderon-Fernandez G.M.Sr."/>
        </authorList>
    </citation>
    <scope>NUCLEOTIDE SEQUENCE</scope>
    <source>
        <strain evidence="1">Int1</strain>
        <tissue evidence="1">Integument</tissue>
    </source>
</reference>
<evidence type="ECO:0000313" key="1">
    <source>
        <dbReference type="EMBL" id="JAR97329.1"/>
    </source>
</evidence>
<reference evidence="1" key="2">
    <citation type="journal article" date="2017" name="J. Med. Entomol.">
        <title>Transcriptome Analysis of the Triatoma infestans (Hemiptera: Reduviidae) Integument.</title>
        <authorList>
            <person name="Calderon-Fernandez G.M."/>
            <person name="Moriconi D.E."/>
            <person name="Dulbecco A.B."/>
            <person name="Juarez M.P."/>
        </authorList>
    </citation>
    <scope>NUCLEOTIDE SEQUENCE</scope>
    <source>
        <strain evidence="1">Int1</strain>
        <tissue evidence="1">Integument</tissue>
    </source>
</reference>
<dbReference type="EMBL" id="GEMB01005995">
    <property type="protein sequence ID" value="JAR97329.1"/>
    <property type="molecule type" value="Transcribed_RNA"/>
</dbReference>
<dbReference type="SUPFAM" id="SSF53098">
    <property type="entry name" value="Ribonuclease H-like"/>
    <property type="match status" value="1"/>
</dbReference>
<proteinExistence type="predicted"/>
<dbReference type="AlphaFoldDB" id="A0A170W9F3"/>